<keyword evidence="3" id="KW-0547">Nucleotide-binding</keyword>
<dbReference type="RefSeq" id="WP_073270964.1">
    <property type="nucleotide sequence ID" value="NZ_FQTU01000011.1"/>
</dbReference>
<dbReference type="GO" id="GO:0016887">
    <property type="term" value="F:ATP hydrolysis activity"/>
    <property type="evidence" value="ECO:0007669"/>
    <property type="project" value="InterPro"/>
</dbReference>
<dbReference type="Gene3D" id="3.40.50.300">
    <property type="entry name" value="P-loop containing nucleotide triphosphate hydrolases"/>
    <property type="match status" value="1"/>
</dbReference>
<comment type="similarity">
    <text evidence="1">Belongs to the ABC transporter superfamily.</text>
</comment>
<dbReference type="GO" id="GO:0098796">
    <property type="term" value="C:membrane protein complex"/>
    <property type="evidence" value="ECO:0007669"/>
    <property type="project" value="UniProtKB-ARBA"/>
</dbReference>
<dbReference type="STRING" id="1120975.SAMN02746064_01661"/>
<proteinExistence type="inferred from homology"/>
<dbReference type="SMART" id="SM00382">
    <property type="entry name" value="AAA"/>
    <property type="match status" value="1"/>
</dbReference>
<evidence type="ECO:0000256" key="4">
    <source>
        <dbReference type="ARBA" id="ARBA00022840"/>
    </source>
</evidence>
<name>A0A1M4Y201_9FIRM</name>
<dbReference type="EMBL" id="FQTU01000011">
    <property type="protein sequence ID" value="SHE99596.1"/>
    <property type="molecule type" value="Genomic_DNA"/>
</dbReference>
<dbReference type="InterPro" id="IPR017911">
    <property type="entry name" value="MacB-like_ATP-bd"/>
</dbReference>
<evidence type="ECO:0000256" key="2">
    <source>
        <dbReference type="ARBA" id="ARBA00022448"/>
    </source>
</evidence>
<dbReference type="PANTHER" id="PTHR42798">
    <property type="entry name" value="LIPOPROTEIN-RELEASING SYSTEM ATP-BINDING PROTEIN LOLD"/>
    <property type="match status" value="1"/>
</dbReference>
<dbReference type="PANTHER" id="PTHR42798:SF2">
    <property type="entry name" value="ABC TRANSPORTER ATP-BINDING PROTEIN MG467-RELATED"/>
    <property type="match status" value="1"/>
</dbReference>
<evidence type="ECO:0000313" key="7">
    <source>
        <dbReference type="Proteomes" id="UP000184251"/>
    </source>
</evidence>
<dbReference type="OrthoDB" id="9802264at2"/>
<evidence type="ECO:0000256" key="1">
    <source>
        <dbReference type="ARBA" id="ARBA00005417"/>
    </source>
</evidence>
<keyword evidence="2" id="KW-0813">Transport</keyword>
<dbReference type="SUPFAM" id="SSF52540">
    <property type="entry name" value="P-loop containing nucleoside triphosphate hydrolases"/>
    <property type="match status" value="1"/>
</dbReference>
<dbReference type="GO" id="GO:0005524">
    <property type="term" value="F:ATP binding"/>
    <property type="evidence" value="ECO:0007669"/>
    <property type="project" value="UniProtKB-KW"/>
</dbReference>
<keyword evidence="7" id="KW-1185">Reference proteome</keyword>
<dbReference type="InterPro" id="IPR017871">
    <property type="entry name" value="ABC_transporter-like_CS"/>
</dbReference>
<accession>A0A1M4Y201</accession>
<evidence type="ECO:0000259" key="5">
    <source>
        <dbReference type="PROSITE" id="PS50893"/>
    </source>
</evidence>
<sequence>MSIILKNVMKTYKSGEVETHALKGVSLEIKEGEFIVILGPSGSGKSTLLNVISGLDTPTSGVIMYKDTELTKLSEDKLTEFRRNHLGFVFQQYNLLQNLTALENVQMGSDIGKAPLDPEDILAKVGLKDQMHKYPYQLSGGEQQRVSVARSVAKNPEILFCDEPTGSLDEETSKQVLRVIEDLNRDLKTTMVVITHNPGIGAMADRVIKMNSGKIEEIIENKDKISAGQIQWG</sequence>
<reference evidence="6 7" key="1">
    <citation type="submission" date="2016-11" db="EMBL/GenBank/DDBJ databases">
        <authorList>
            <person name="Jaros S."/>
            <person name="Januszkiewicz K."/>
            <person name="Wedrychowicz H."/>
        </authorList>
    </citation>
    <scope>NUCLEOTIDE SEQUENCE [LARGE SCALE GENOMIC DNA]</scope>
    <source>
        <strain evidence="6 7">DSM 14828</strain>
    </source>
</reference>
<dbReference type="InterPro" id="IPR027417">
    <property type="entry name" value="P-loop_NTPase"/>
</dbReference>
<feature type="domain" description="ABC transporter" evidence="5">
    <location>
        <begin position="3"/>
        <end position="231"/>
    </location>
</feature>
<evidence type="ECO:0000256" key="3">
    <source>
        <dbReference type="ARBA" id="ARBA00022741"/>
    </source>
</evidence>
<dbReference type="CDD" id="cd03255">
    <property type="entry name" value="ABC_MJ0796_LolCDE_FtsE"/>
    <property type="match status" value="1"/>
</dbReference>
<dbReference type="PROSITE" id="PS00211">
    <property type="entry name" value="ABC_TRANSPORTER_1"/>
    <property type="match status" value="1"/>
</dbReference>
<dbReference type="PROSITE" id="PS50893">
    <property type="entry name" value="ABC_TRANSPORTER_2"/>
    <property type="match status" value="1"/>
</dbReference>
<gene>
    <name evidence="6" type="ORF">SAMN02746064_01661</name>
</gene>
<dbReference type="InterPro" id="IPR003593">
    <property type="entry name" value="AAA+_ATPase"/>
</dbReference>
<keyword evidence="4 6" id="KW-0067">ATP-binding</keyword>
<dbReference type="InterPro" id="IPR003439">
    <property type="entry name" value="ABC_transporter-like_ATP-bd"/>
</dbReference>
<dbReference type="Pfam" id="PF00005">
    <property type="entry name" value="ABC_tran"/>
    <property type="match status" value="1"/>
</dbReference>
<dbReference type="AlphaFoldDB" id="A0A1M4Y201"/>
<protein>
    <submittedName>
        <fullName evidence="6">Putative ABC transport system ATP-binding protein</fullName>
    </submittedName>
</protein>
<dbReference type="GO" id="GO:0022857">
    <property type="term" value="F:transmembrane transporter activity"/>
    <property type="evidence" value="ECO:0007669"/>
    <property type="project" value="UniProtKB-ARBA"/>
</dbReference>
<evidence type="ECO:0000313" key="6">
    <source>
        <dbReference type="EMBL" id="SHE99596.1"/>
    </source>
</evidence>
<dbReference type="Proteomes" id="UP000184251">
    <property type="component" value="Unassembled WGS sequence"/>
</dbReference>
<dbReference type="FunFam" id="3.40.50.300:FF:000032">
    <property type="entry name" value="Export ABC transporter ATP-binding protein"/>
    <property type="match status" value="1"/>
</dbReference>
<organism evidence="6 7">
    <name type="scientific">Alkalibacter saccharofermentans DSM 14828</name>
    <dbReference type="NCBI Taxonomy" id="1120975"/>
    <lineage>
        <taxon>Bacteria</taxon>
        <taxon>Bacillati</taxon>
        <taxon>Bacillota</taxon>
        <taxon>Clostridia</taxon>
        <taxon>Eubacteriales</taxon>
        <taxon>Eubacteriaceae</taxon>
        <taxon>Alkalibacter</taxon>
    </lineage>
</organism>